<dbReference type="SUPFAM" id="SSF103657">
    <property type="entry name" value="BAR/IMD domain-like"/>
    <property type="match status" value="1"/>
</dbReference>
<dbReference type="PANTHER" id="PTHR45854:SF5">
    <property type="entry name" value="ARF-GAP WITH SH3 DOMAIN, ANK REPEAT AND PH DOMAIN-CONTAINING PROTEIN 1-LIKE"/>
    <property type="match status" value="1"/>
</dbReference>
<feature type="region of interest" description="Disordered" evidence="1">
    <location>
        <begin position="1"/>
        <end position="34"/>
    </location>
</feature>
<dbReference type="OMA" id="EKHARAC"/>
<dbReference type="STRING" id="109280.ENSHCOP00000023786"/>
<reference evidence="2" key="1">
    <citation type="submission" date="2025-08" db="UniProtKB">
        <authorList>
            <consortium name="Ensembl"/>
        </authorList>
    </citation>
    <scope>IDENTIFICATION</scope>
</reference>
<dbReference type="Proteomes" id="UP000264820">
    <property type="component" value="Unplaced"/>
</dbReference>
<evidence type="ECO:0000313" key="3">
    <source>
        <dbReference type="Proteomes" id="UP000264820"/>
    </source>
</evidence>
<dbReference type="PANTHER" id="PTHR45854">
    <property type="entry name" value="ASAP FAMILY MEMBER"/>
    <property type="match status" value="1"/>
</dbReference>
<accession>A0A3Q3DYF5</accession>
<dbReference type="GeneTree" id="ENSGT00940000165482"/>
<dbReference type="GO" id="GO:0005096">
    <property type="term" value="F:GTPase activator activity"/>
    <property type="evidence" value="ECO:0007669"/>
    <property type="project" value="InterPro"/>
</dbReference>
<dbReference type="Gene3D" id="1.20.1270.60">
    <property type="entry name" value="Arfaptin homology (AH) domain/BAR domain"/>
    <property type="match status" value="1"/>
</dbReference>
<sequence length="192" mass="22309">MKKAAKAKYTSGQGTHTHTHTHTHTKQVEKEKRELARQYGMVRSEVSGGEIAEELEKERRTFQLSMCEYLIKVNEIKTKRGVDLLQNLIKHFHSHNKYTHTKTKHTLVQGVGPFSEKHARACLLRVRPSVYVRVCVQVKQRQEEEKRQLVSLRDQLRPVDSLPKPVYSMHQLLGDKQYGTERTGFLYKKSDG</sequence>
<name>A0A3Q3DYF5_HIPCM</name>
<reference evidence="2" key="2">
    <citation type="submission" date="2025-09" db="UniProtKB">
        <authorList>
            <consortium name="Ensembl"/>
        </authorList>
    </citation>
    <scope>IDENTIFICATION</scope>
</reference>
<proteinExistence type="predicted"/>
<organism evidence="2 3">
    <name type="scientific">Hippocampus comes</name>
    <name type="common">Tiger tail seahorse</name>
    <dbReference type="NCBI Taxonomy" id="109280"/>
    <lineage>
        <taxon>Eukaryota</taxon>
        <taxon>Metazoa</taxon>
        <taxon>Chordata</taxon>
        <taxon>Craniata</taxon>
        <taxon>Vertebrata</taxon>
        <taxon>Euteleostomi</taxon>
        <taxon>Actinopterygii</taxon>
        <taxon>Neopterygii</taxon>
        <taxon>Teleostei</taxon>
        <taxon>Neoteleostei</taxon>
        <taxon>Acanthomorphata</taxon>
        <taxon>Syngnathiaria</taxon>
        <taxon>Syngnathiformes</taxon>
        <taxon>Syngnathoidei</taxon>
        <taxon>Syngnathidae</taxon>
        <taxon>Hippocampus</taxon>
    </lineage>
</organism>
<dbReference type="InterPro" id="IPR027267">
    <property type="entry name" value="AH/BAR_dom_sf"/>
</dbReference>
<protein>
    <submittedName>
        <fullName evidence="2">Uncharacterized protein</fullName>
    </submittedName>
</protein>
<keyword evidence="3" id="KW-1185">Reference proteome</keyword>
<evidence type="ECO:0000256" key="1">
    <source>
        <dbReference type="SAM" id="MobiDB-lite"/>
    </source>
</evidence>
<dbReference type="Ensembl" id="ENSHCOT00000016348.1">
    <property type="protein sequence ID" value="ENSHCOP00000023786.1"/>
    <property type="gene ID" value="ENSHCOG00000012613.1"/>
</dbReference>
<dbReference type="AlphaFoldDB" id="A0A3Q3DYF5"/>
<dbReference type="InterPro" id="IPR043593">
    <property type="entry name" value="ASAP"/>
</dbReference>
<evidence type="ECO:0000313" key="2">
    <source>
        <dbReference type="Ensembl" id="ENSHCOP00000023786.1"/>
    </source>
</evidence>